<feature type="non-terminal residue" evidence="4">
    <location>
        <position position="1"/>
    </location>
</feature>
<evidence type="ECO:0000313" key="5">
    <source>
        <dbReference type="Proteomes" id="UP000799771"/>
    </source>
</evidence>
<dbReference type="InterPro" id="IPR051222">
    <property type="entry name" value="PPR/CCM1_RNA-binding"/>
</dbReference>
<feature type="region of interest" description="Disordered" evidence="3">
    <location>
        <begin position="9"/>
        <end position="41"/>
    </location>
</feature>
<evidence type="ECO:0000256" key="3">
    <source>
        <dbReference type="SAM" id="MobiDB-lite"/>
    </source>
</evidence>
<organism evidence="4 5">
    <name type="scientific">Dothidotthia symphoricarpi CBS 119687</name>
    <dbReference type="NCBI Taxonomy" id="1392245"/>
    <lineage>
        <taxon>Eukaryota</taxon>
        <taxon>Fungi</taxon>
        <taxon>Dikarya</taxon>
        <taxon>Ascomycota</taxon>
        <taxon>Pezizomycotina</taxon>
        <taxon>Dothideomycetes</taxon>
        <taxon>Pleosporomycetidae</taxon>
        <taxon>Pleosporales</taxon>
        <taxon>Dothidotthiaceae</taxon>
        <taxon>Dothidotthia</taxon>
    </lineage>
</organism>
<dbReference type="Proteomes" id="UP000799771">
    <property type="component" value="Unassembled WGS sequence"/>
</dbReference>
<keyword evidence="5" id="KW-1185">Reference proteome</keyword>
<dbReference type="NCBIfam" id="TIGR00756">
    <property type="entry name" value="PPR"/>
    <property type="match status" value="1"/>
</dbReference>
<sequence length="699" mass="80551">YADIASFARQQARSYATTPPVPRRVAGRTRQKQQQTSRRLATHRRRLLALEQKRRSGYVSRQPSTSVETLLGQGQYRSLGRRLLNLRQWNATRLDLSTADSARKGRSWLVRAFAALDRKVHWRMKRYTQVITIQHHRRCARWSSLFFGKTEQTKLRWVNLDSEKKTLYAQRLLVYLLDRRPGRALQLIQALADAPHLGRVPPEMLADALGHLAKIHVNKLYAKSDRWDRDPEALKQDFVAAFSRVFRQTLSGHPNVCSQELLYNVVSLTTPHDLEGVFDMLVEARTRLGYDTLLHYASTFGEAGNFEYALKCLDVMKAKHDPVAWQRVVDRQRFRWSCAVILRKSTSKGENYHETPGIVAAFVRLGVKMDILLYNVVMHNAMEAGDYATAFKVYNALDGNEMKPDPHTFSILLHGCTMQSNPASFNDFAEYCAEVAKEIKDPWLGTDYLYYLYIRYHNTSDPERTLSRLWRAYLDIFSATPLLPFISHSRHQLRHAISQQNPDSLLQPPHIALYIILQAEIQAAQHLSPQRVQTLYSQFKLLATNKNSTSTTPILTSLARNPPIWNAFLLAFCQTHHFASAAQLLADMTLHAPQPDIYTWNIFMQAFFKTGQVQAADRVFDIMRSRGVDPDQYTYGVMLRGYAKAQLIGRIAETMQHVDEEQQLHPDLLRALARVVDRRKLMLALEQARVARERKVRQR</sequence>
<dbReference type="GeneID" id="54403259"/>
<evidence type="ECO:0000313" key="4">
    <source>
        <dbReference type="EMBL" id="KAF2127062.1"/>
    </source>
</evidence>
<dbReference type="AlphaFoldDB" id="A0A6A6A4Z3"/>
<evidence type="ECO:0000256" key="1">
    <source>
        <dbReference type="ARBA" id="ARBA00022737"/>
    </source>
</evidence>
<feature type="non-terminal residue" evidence="4">
    <location>
        <position position="699"/>
    </location>
</feature>
<protein>
    <recommendedName>
        <fullName evidence="6">Pentacotripeptide-repeat region of PRORP domain-containing protein</fullName>
    </recommendedName>
</protein>
<dbReference type="PANTHER" id="PTHR47942">
    <property type="entry name" value="TETRATRICOPEPTIDE REPEAT (TPR)-LIKE SUPERFAMILY PROTEIN-RELATED"/>
    <property type="match status" value="1"/>
</dbReference>
<dbReference type="Gene3D" id="1.25.40.10">
    <property type="entry name" value="Tetratricopeptide repeat domain"/>
    <property type="match status" value="2"/>
</dbReference>
<dbReference type="OrthoDB" id="185373at2759"/>
<dbReference type="RefSeq" id="XP_033521451.1">
    <property type="nucleotide sequence ID" value="XM_033662827.1"/>
</dbReference>
<keyword evidence="1" id="KW-0677">Repeat</keyword>
<name>A0A6A6A4Z3_9PLEO</name>
<evidence type="ECO:0000256" key="2">
    <source>
        <dbReference type="PROSITE-ProRule" id="PRU00708"/>
    </source>
</evidence>
<gene>
    <name evidence="4" type="ORF">P153DRAFT_260193</name>
</gene>
<dbReference type="PROSITE" id="PS51375">
    <property type="entry name" value="PPR"/>
    <property type="match status" value="1"/>
</dbReference>
<dbReference type="InterPro" id="IPR002885">
    <property type="entry name" value="PPR_rpt"/>
</dbReference>
<dbReference type="EMBL" id="ML977511">
    <property type="protein sequence ID" value="KAF2127062.1"/>
    <property type="molecule type" value="Genomic_DNA"/>
</dbReference>
<feature type="repeat" description="PPR" evidence="2">
    <location>
        <begin position="596"/>
        <end position="630"/>
    </location>
</feature>
<reference evidence="4" key="1">
    <citation type="journal article" date="2020" name="Stud. Mycol.">
        <title>101 Dothideomycetes genomes: a test case for predicting lifestyles and emergence of pathogens.</title>
        <authorList>
            <person name="Haridas S."/>
            <person name="Albert R."/>
            <person name="Binder M."/>
            <person name="Bloem J."/>
            <person name="Labutti K."/>
            <person name="Salamov A."/>
            <person name="Andreopoulos B."/>
            <person name="Baker S."/>
            <person name="Barry K."/>
            <person name="Bills G."/>
            <person name="Bluhm B."/>
            <person name="Cannon C."/>
            <person name="Castanera R."/>
            <person name="Culley D."/>
            <person name="Daum C."/>
            <person name="Ezra D."/>
            <person name="Gonzalez J."/>
            <person name="Henrissat B."/>
            <person name="Kuo A."/>
            <person name="Liang C."/>
            <person name="Lipzen A."/>
            <person name="Lutzoni F."/>
            <person name="Magnuson J."/>
            <person name="Mondo S."/>
            <person name="Nolan M."/>
            <person name="Ohm R."/>
            <person name="Pangilinan J."/>
            <person name="Park H.-J."/>
            <person name="Ramirez L."/>
            <person name="Alfaro M."/>
            <person name="Sun H."/>
            <person name="Tritt A."/>
            <person name="Yoshinaga Y."/>
            <person name="Zwiers L.-H."/>
            <person name="Turgeon B."/>
            <person name="Goodwin S."/>
            <person name="Spatafora J."/>
            <person name="Crous P."/>
            <person name="Grigoriev I."/>
        </authorList>
    </citation>
    <scope>NUCLEOTIDE SEQUENCE</scope>
    <source>
        <strain evidence="4">CBS 119687</strain>
    </source>
</reference>
<proteinExistence type="predicted"/>
<accession>A0A6A6A4Z3</accession>
<dbReference type="Pfam" id="PF13041">
    <property type="entry name" value="PPR_2"/>
    <property type="match status" value="2"/>
</dbReference>
<dbReference type="PANTHER" id="PTHR47942:SF63">
    <property type="entry name" value="PENTATRICOPEPTIDE REPEAT-CONTAINING PROTEIN"/>
    <property type="match status" value="1"/>
</dbReference>
<dbReference type="InterPro" id="IPR011990">
    <property type="entry name" value="TPR-like_helical_dom_sf"/>
</dbReference>
<evidence type="ECO:0008006" key="6">
    <source>
        <dbReference type="Google" id="ProtNLM"/>
    </source>
</evidence>